<organism evidence="1">
    <name type="scientific">Candidatus Kentrum sp. UNK</name>
    <dbReference type="NCBI Taxonomy" id="2126344"/>
    <lineage>
        <taxon>Bacteria</taxon>
        <taxon>Pseudomonadati</taxon>
        <taxon>Pseudomonadota</taxon>
        <taxon>Gammaproteobacteria</taxon>
        <taxon>Candidatus Kentrum</taxon>
    </lineage>
</organism>
<accession>A0A451ALI0</accession>
<evidence type="ECO:0000313" key="1">
    <source>
        <dbReference type="EMBL" id="VFK66878.1"/>
    </source>
</evidence>
<proteinExistence type="predicted"/>
<name>A0A451ALI0_9GAMM</name>
<dbReference type="AlphaFoldDB" id="A0A451ALI0"/>
<gene>
    <name evidence="1" type="ORF">BECKUNK1418G_GA0071005_11144</name>
</gene>
<dbReference type="EMBL" id="CAADFZ010000114">
    <property type="protein sequence ID" value="VFK66878.1"/>
    <property type="molecule type" value="Genomic_DNA"/>
</dbReference>
<sequence length="55" mass="6529">MRFAYPPYGPWKIFDKTIKKFKEILITGFPLIKGMTYPCRDDGIVEFGFYFQIEA</sequence>
<reference evidence="1" key="1">
    <citation type="submission" date="2019-02" db="EMBL/GenBank/DDBJ databases">
        <authorList>
            <person name="Gruber-Vodicka R. H."/>
            <person name="Seah K. B. B."/>
        </authorList>
    </citation>
    <scope>NUCLEOTIDE SEQUENCE</scope>
    <source>
        <strain evidence="1">BECK_BY8</strain>
    </source>
</reference>
<protein>
    <submittedName>
        <fullName evidence="1">Uncharacterized protein</fullName>
    </submittedName>
</protein>